<dbReference type="InterPro" id="IPR013656">
    <property type="entry name" value="PAS_4"/>
</dbReference>
<dbReference type="SMART" id="SM00387">
    <property type="entry name" value="HATPase_c"/>
    <property type="match status" value="1"/>
</dbReference>
<dbReference type="InterPro" id="IPR036097">
    <property type="entry name" value="HisK_dim/P_sf"/>
</dbReference>
<comment type="caution">
    <text evidence="10">The sequence shown here is derived from an EMBL/GenBank/DDBJ whole genome shotgun (WGS) entry which is preliminary data.</text>
</comment>
<gene>
    <name evidence="10" type="ORF">EZ242_05320</name>
</gene>
<evidence type="ECO:0000256" key="7">
    <source>
        <dbReference type="ARBA" id="ARBA00023012"/>
    </source>
</evidence>
<dbReference type="CDD" id="cd00082">
    <property type="entry name" value="HisKA"/>
    <property type="match status" value="1"/>
</dbReference>
<dbReference type="SUPFAM" id="SSF47384">
    <property type="entry name" value="Homodimeric domain of signal transducing histidine kinase"/>
    <property type="match status" value="1"/>
</dbReference>
<proteinExistence type="predicted"/>
<dbReference type="SUPFAM" id="SSF55785">
    <property type="entry name" value="PYP-like sensor domain (PAS domain)"/>
    <property type="match status" value="1"/>
</dbReference>
<dbReference type="InterPro" id="IPR036890">
    <property type="entry name" value="HATPase_C_sf"/>
</dbReference>
<evidence type="ECO:0000256" key="6">
    <source>
        <dbReference type="ARBA" id="ARBA00022777"/>
    </source>
</evidence>
<dbReference type="EMBL" id="SMLL01000002">
    <property type="protein sequence ID" value="TFZ03309.1"/>
    <property type="molecule type" value="Genomic_DNA"/>
</dbReference>
<keyword evidence="4" id="KW-0597">Phosphoprotein</keyword>
<dbReference type="CDD" id="cd16922">
    <property type="entry name" value="HATPase_EvgS-ArcB-TorS-like"/>
    <property type="match status" value="1"/>
</dbReference>
<dbReference type="InterPro" id="IPR004358">
    <property type="entry name" value="Sig_transdc_His_kin-like_C"/>
</dbReference>
<evidence type="ECO:0000313" key="10">
    <source>
        <dbReference type="EMBL" id="TFZ03309.1"/>
    </source>
</evidence>
<dbReference type="InterPro" id="IPR000014">
    <property type="entry name" value="PAS"/>
</dbReference>
<dbReference type="Pfam" id="PF02518">
    <property type="entry name" value="HATPase_c"/>
    <property type="match status" value="1"/>
</dbReference>
<dbReference type="InterPro" id="IPR003018">
    <property type="entry name" value="GAF"/>
</dbReference>
<dbReference type="SUPFAM" id="SSF55874">
    <property type="entry name" value="ATPase domain of HSP90 chaperone/DNA topoisomerase II/histidine kinase"/>
    <property type="match status" value="1"/>
</dbReference>
<dbReference type="Gene3D" id="1.10.287.130">
    <property type="match status" value="1"/>
</dbReference>
<dbReference type="Gene3D" id="3.30.450.20">
    <property type="entry name" value="PAS domain"/>
    <property type="match status" value="1"/>
</dbReference>
<dbReference type="PANTHER" id="PTHR43711:SF1">
    <property type="entry name" value="HISTIDINE KINASE 1"/>
    <property type="match status" value="1"/>
</dbReference>
<dbReference type="OrthoDB" id="9810730at2"/>
<dbReference type="AlphaFoldDB" id="A0A4Z0BZB8"/>
<dbReference type="PROSITE" id="PS50109">
    <property type="entry name" value="HIS_KIN"/>
    <property type="match status" value="1"/>
</dbReference>
<keyword evidence="8" id="KW-0472">Membrane</keyword>
<keyword evidence="6" id="KW-0418">Kinase</keyword>
<dbReference type="InterPro" id="IPR029016">
    <property type="entry name" value="GAF-like_dom_sf"/>
</dbReference>
<accession>A0A4Z0BZB8</accession>
<dbReference type="Gene3D" id="3.30.450.40">
    <property type="match status" value="1"/>
</dbReference>
<reference evidence="10 11" key="1">
    <citation type="submission" date="2019-03" db="EMBL/GenBank/DDBJ databases">
        <title>Ramlibacter rhizophilus CCTCC AB2015357, whole genome shotgun sequence.</title>
        <authorList>
            <person name="Zhang X."/>
            <person name="Feng G."/>
            <person name="Zhu H."/>
        </authorList>
    </citation>
    <scope>NUCLEOTIDE SEQUENCE [LARGE SCALE GENOMIC DNA]</scope>
    <source>
        <strain evidence="10 11">CCTCC AB2015357</strain>
    </source>
</reference>
<keyword evidence="11" id="KW-1185">Reference proteome</keyword>
<dbReference type="SUPFAM" id="SSF55781">
    <property type="entry name" value="GAF domain-like"/>
    <property type="match status" value="1"/>
</dbReference>
<keyword evidence="7" id="KW-0902">Two-component regulatory system</keyword>
<evidence type="ECO:0000259" key="9">
    <source>
        <dbReference type="PROSITE" id="PS50109"/>
    </source>
</evidence>
<dbReference type="Pfam" id="PF08448">
    <property type="entry name" value="PAS_4"/>
    <property type="match status" value="1"/>
</dbReference>
<feature type="domain" description="Histidine kinase" evidence="9">
    <location>
        <begin position="296"/>
        <end position="513"/>
    </location>
</feature>
<dbReference type="FunFam" id="1.10.287.130:FF:000001">
    <property type="entry name" value="Two-component sensor histidine kinase"/>
    <property type="match status" value="1"/>
</dbReference>
<dbReference type="RefSeq" id="WP_135284108.1">
    <property type="nucleotide sequence ID" value="NZ_SMLL01000002.1"/>
</dbReference>
<evidence type="ECO:0000313" key="11">
    <source>
        <dbReference type="Proteomes" id="UP000297564"/>
    </source>
</evidence>
<dbReference type="InterPro" id="IPR005467">
    <property type="entry name" value="His_kinase_dom"/>
</dbReference>
<sequence>MIAPPLAANESERLADLHDYDILDSPSEQVFDEIAELAAAICGTPYAAVTFLAEDRQWLKSRHGLRFDQTSRDQSVCGHAVLQERFFEVPDLQQDVRFMDNPLLALDHGARLRFYGGSQLRSEKGNNLGMLCVLDDQPRTLSDEQRRAMEQLADVVIALLQARRDRSRHEYLGLLLDRLRVGITVIDGESHRYLHANANALADLGLPMERLRQMSPVEAVPALSQQRFDASMQRLQGGAAQASDEYTEPGPDGLPRTTEIRWERLPARPRELVVAIARDISERKALERMKDELVSLINHELRTPLTSIRGAIKLLDSGAAGALPDAAAKLVSVASQSTDRLLAIVNDLLDLDRMTSQRMSFRLEPLEAGHVLEQAAQAALPLAQAASVRLDVRAPGGLLLRADAQRLQQVLANLVSNAIKFAPDGSQVELRARTDEGGVWLGVSDHGQGVPAHFRPRVFERFAQADARTTRAQGGSGLGLSIARQMTEQMGGRIGFESEPGHTTFHLWLPGATS</sequence>
<evidence type="ECO:0000256" key="5">
    <source>
        <dbReference type="ARBA" id="ARBA00022679"/>
    </source>
</evidence>
<comment type="catalytic activity">
    <reaction evidence="1">
        <text>ATP + protein L-histidine = ADP + protein N-phospho-L-histidine.</text>
        <dbReference type="EC" id="2.7.13.3"/>
    </reaction>
</comment>
<dbReference type="NCBIfam" id="TIGR00229">
    <property type="entry name" value="sensory_box"/>
    <property type="match status" value="1"/>
</dbReference>
<dbReference type="InterPro" id="IPR050736">
    <property type="entry name" value="Sensor_HK_Regulatory"/>
</dbReference>
<dbReference type="InterPro" id="IPR003594">
    <property type="entry name" value="HATPase_dom"/>
</dbReference>
<dbReference type="EC" id="2.7.13.3" evidence="3"/>
<evidence type="ECO:0000256" key="1">
    <source>
        <dbReference type="ARBA" id="ARBA00000085"/>
    </source>
</evidence>
<evidence type="ECO:0000256" key="8">
    <source>
        <dbReference type="ARBA" id="ARBA00023136"/>
    </source>
</evidence>
<comment type="subcellular location">
    <subcellularLocation>
        <location evidence="2">Cell inner membrane</location>
        <topology evidence="2">Multi-pass membrane protein</topology>
    </subcellularLocation>
</comment>
<dbReference type="InterPro" id="IPR003661">
    <property type="entry name" value="HisK_dim/P_dom"/>
</dbReference>
<organism evidence="10 11">
    <name type="scientific">Ramlibacter rhizophilus</name>
    <dbReference type="NCBI Taxonomy" id="1781167"/>
    <lineage>
        <taxon>Bacteria</taxon>
        <taxon>Pseudomonadati</taxon>
        <taxon>Pseudomonadota</taxon>
        <taxon>Betaproteobacteria</taxon>
        <taxon>Burkholderiales</taxon>
        <taxon>Comamonadaceae</taxon>
        <taxon>Ramlibacter</taxon>
    </lineage>
</organism>
<dbReference type="Proteomes" id="UP000297564">
    <property type="component" value="Unassembled WGS sequence"/>
</dbReference>
<keyword evidence="5" id="KW-0808">Transferase</keyword>
<dbReference type="PANTHER" id="PTHR43711">
    <property type="entry name" value="TWO-COMPONENT HISTIDINE KINASE"/>
    <property type="match status" value="1"/>
</dbReference>
<dbReference type="InterPro" id="IPR035965">
    <property type="entry name" value="PAS-like_dom_sf"/>
</dbReference>
<evidence type="ECO:0000256" key="3">
    <source>
        <dbReference type="ARBA" id="ARBA00012438"/>
    </source>
</evidence>
<dbReference type="Pfam" id="PF00512">
    <property type="entry name" value="HisKA"/>
    <property type="match status" value="1"/>
</dbReference>
<evidence type="ECO:0000256" key="4">
    <source>
        <dbReference type="ARBA" id="ARBA00022553"/>
    </source>
</evidence>
<dbReference type="FunFam" id="3.30.565.10:FF:000006">
    <property type="entry name" value="Sensor histidine kinase WalK"/>
    <property type="match status" value="1"/>
</dbReference>
<dbReference type="GO" id="GO:0000155">
    <property type="term" value="F:phosphorelay sensor kinase activity"/>
    <property type="evidence" value="ECO:0007669"/>
    <property type="project" value="InterPro"/>
</dbReference>
<dbReference type="Gene3D" id="3.30.565.10">
    <property type="entry name" value="Histidine kinase-like ATPase, C-terminal domain"/>
    <property type="match status" value="1"/>
</dbReference>
<dbReference type="PRINTS" id="PR00344">
    <property type="entry name" value="BCTRLSENSOR"/>
</dbReference>
<dbReference type="Pfam" id="PF01590">
    <property type="entry name" value="GAF"/>
    <property type="match status" value="1"/>
</dbReference>
<dbReference type="GO" id="GO:0005886">
    <property type="term" value="C:plasma membrane"/>
    <property type="evidence" value="ECO:0007669"/>
    <property type="project" value="UniProtKB-SubCell"/>
</dbReference>
<name>A0A4Z0BZB8_9BURK</name>
<evidence type="ECO:0000256" key="2">
    <source>
        <dbReference type="ARBA" id="ARBA00004429"/>
    </source>
</evidence>
<protein>
    <recommendedName>
        <fullName evidence="3">histidine kinase</fullName>
        <ecNumber evidence="3">2.7.13.3</ecNumber>
    </recommendedName>
</protein>
<dbReference type="SMART" id="SM00388">
    <property type="entry name" value="HisKA"/>
    <property type="match status" value="1"/>
</dbReference>